<dbReference type="Proteomes" id="UP000465712">
    <property type="component" value="Unassembled WGS sequence"/>
</dbReference>
<reference evidence="2 3" key="1">
    <citation type="submission" date="2017-05" db="EMBL/GenBank/DDBJ databases">
        <title>High clonality and local adaptation shapes Vibrionaceae linages within an endangered oasis.</title>
        <authorList>
            <person name="Vazquez-Rosas-Landa M."/>
        </authorList>
    </citation>
    <scope>NUCLEOTIDE SEQUENCE [LARGE SCALE GENOMIC DNA]</scope>
    <source>
        <strain evidence="2 3">P46_P4S1P180</strain>
    </source>
</reference>
<evidence type="ECO:0000313" key="3">
    <source>
        <dbReference type="Proteomes" id="UP000465712"/>
    </source>
</evidence>
<dbReference type="AlphaFoldDB" id="A0A7X4W9Q2"/>
<keyword evidence="1" id="KW-0732">Signal</keyword>
<comment type="caution">
    <text evidence="2">The sequence shown here is derived from an EMBL/GenBank/DDBJ whole genome shotgun (WGS) entry which is preliminary data.</text>
</comment>
<proteinExistence type="predicted"/>
<name>A0A7X4W9Q2_9GAMM</name>
<accession>A0A7X4W9Q2</accession>
<evidence type="ECO:0000256" key="1">
    <source>
        <dbReference type="SAM" id="SignalP"/>
    </source>
</evidence>
<feature type="signal peptide" evidence="1">
    <location>
        <begin position="1"/>
        <end position="19"/>
    </location>
</feature>
<gene>
    <name evidence="2" type="ORF">CAG72_01530</name>
</gene>
<feature type="chain" id="PRO_5030937129" evidence="1">
    <location>
        <begin position="20"/>
        <end position="112"/>
    </location>
</feature>
<sequence>MFKKMIAVLFLAFSTTALAEFSCEVEVNRVLVYANGSVNVLHSGRNEYTYICNLNTARQGVGITTCAMWTSMLQNIQKSYAKAIFYYPGSGDCSTLATYGSAPVPVYIGSIK</sequence>
<organism evidence="2 3">
    <name type="scientific">Photobacterium halotolerans</name>
    <dbReference type="NCBI Taxonomy" id="265726"/>
    <lineage>
        <taxon>Bacteria</taxon>
        <taxon>Pseudomonadati</taxon>
        <taxon>Pseudomonadota</taxon>
        <taxon>Gammaproteobacteria</taxon>
        <taxon>Vibrionales</taxon>
        <taxon>Vibrionaceae</taxon>
        <taxon>Photobacterium</taxon>
    </lineage>
</organism>
<protein>
    <submittedName>
        <fullName evidence="2">Uncharacterized protein</fullName>
    </submittedName>
</protein>
<dbReference type="RefSeq" id="WP_161442347.1">
    <property type="nucleotide sequence ID" value="NZ_WXWW01000029.1"/>
</dbReference>
<dbReference type="EMBL" id="WXWW01000029">
    <property type="protein sequence ID" value="NAW63885.1"/>
    <property type="molecule type" value="Genomic_DNA"/>
</dbReference>
<evidence type="ECO:0000313" key="2">
    <source>
        <dbReference type="EMBL" id="NAW63885.1"/>
    </source>
</evidence>